<name>A0A379CMT7_PLESH</name>
<accession>A0A379CMT7</accession>
<sequence length="171" mass="19001">MLKRILNIGFAKDEAGNANEQEAVARKIWLAGLGAYAKSMQEVTSLSEKGRCMFDELVFRGREVEAQTKERVEKTAEQTRSAMQQQLHYQVQRFTGLEVSVLQGMEEKLDRLTEVIAALEAQQAAQETADVKAEKEPAKEAVKETVKEEHADAKTAAAKRVVGKVPETPVK</sequence>
<dbReference type="Pfam" id="PF05597">
    <property type="entry name" value="Phasin"/>
    <property type="match status" value="1"/>
</dbReference>
<feature type="region of interest" description="Disordered" evidence="1">
    <location>
        <begin position="126"/>
        <end position="171"/>
    </location>
</feature>
<dbReference type="NCBIfam" id="NF047773">
    <property type="entry name" value="phas_rel_Lepto"/>
    <property type="match status" value="1"/>
</dbReference>
<evidence type="ECO:0000313" key="2">
    <source>
        <dbReference type="EMBL" id="MBO1109230.1"/>
    </source>
</evidence>
<organism evidence="2 3">
    <name type="scientific">Plesiomonas shigelloides</name>
    <name type="common">Aeromonas shigelloides</name>
    <dbReference type="NCBI Taxonomy" id="703"/>
    <lineage>
        <taxon>Bacteria</taxon>
        <taxon>Pseudomonadati</taxon>
        <taxon>Pseudomonadota</taxon>
        <taxon>Gammaproteobacteria</taxon>
        <taxon>Enterobacterales</taxon>
        <taxon>Enterobacteriaceae</taxon>
        <taxon>Plesiomonas</taxon>
    </lineage>
</organism>
<feature type="compositionally biased region" description="Basic and acidic residues" evidence="1">
    <location>
        <begin position="129"/>
        <end position="153"/>
    </location>
</feature>
<protein>
    <submittedName>
        <fullName evidence="2">Phasin family protein</fullName>
    </submittedName>
</protein>
<dbReference type="RefSeq" id="WP_112866191.1">
    <property type="nucleotide sequence ID" value="NZ_CP050969.1"/>
</dbReference>
<dbReference type="EMBL" id="JAFNAA010000016">
    <property type="protein sequence ID" value="MBO1109230.1"/>
    <property type="molecule type" value="Genomic_DNA"/>
</dbReference>
<proteinExistence type="predicted"/>
<dbReference type="InterPro" id="IPR008769">
    <property type="entry name" value="PhaF_PhaI"/>
</dbReference>
<gene>
    <name evidence="2" type="ORF">J2R62_13590</name>
</gene>
<reference evidence="2" key="1">
    <citation type="submission" date="2021-03" db="EMBL/GenBank/DDBJ databases">
        <title>Plesiomonas shigelloides zfcc0051, isolated from zebrafish feces.</title>
        <authorList>
            <person name="Vanderhoek Z."/>
            <person name="Gaulke C."/>
        </authorList>
    </citation>
    <scope>NUCLEOTIDE SEQUENCE</scope>
    <source>
        <strain evidence="2">Zfcc0051</strain>
    </source>
</reference>
<comment type="caution">
    <text evidence="2">The sequence shown here is derived from an EMBL/GenBank/DDBJ whole genome shotgun (WGS) entry which is preliminary data.</text>
</comment>
<evidence type="ECO:0000313" key="3">
    <source>
        <dbReference type="Proteomes" id="UP000664658"/>
    </source>
</evidence>
<dbReference type="Proteomes" id="UP000664658">
    <property type="component" value="Unassembled WGS sequence"/>
</dbReference>
<dbReference type="AlphaFoldDB" id="A0A379CMT7"/>
<evidence type="ECO:0000256" key="1">
    <source>
        <dbReference type="SAM" id="MobiDB-lite"/>
    </source>
</evidence>